<organism evidence="3 4">
    <name type="scientific">Caldibacillus thermoamylovorans</name>
    <dbReference type="NCBI Taxonomy" id="35841"/>
    <lineage>
        <taxon>Bacteria</taxon>
        <taxon>Bacillati</taxon>
        <taxon>Bacillota</taxon>
        <taxon>Bacilli</taxon>
        <taxon>Bacillales</taxon>
        <taxon>Bacillaceae</taxon>
        <taxon>Caldibacillus</taxon>
    </lineage>
</organism>
<dbReference type="Gene3D" id="3.30.370.10">
    <property type="entry name" value="Barstar-like"/>
    <property type="match status" value="1"/>
</dbReference>
<feature type="domain" description="Barstar (barnase inhibitor)" evidence="2">
    <location>
        <begin position="13"/>
        <end position="91"/>
    </location>
</feature>
<comment type="similarity">
    <text evidence="1">Belongs to the barstar family.</text>
</comment>
<sequence length="101" mass="11789">MKSKENGAKHDKLILDVSTVQNSTELHCLLQKNLGLPDFYGMNWDAFWDAITGLIELPETLIFEGWNNVEEKLPKDSHILINLLDDFNEQYPHWKCKVVYK</sequence>
<evidence type="ECO:0000313" key="3">
    <source>
        <dbReference type="EMBL" id="CEE02200.1"/>
    </source>
</evidence>
<evidence type="ECO:0000256" key="1">
    <source>
        <dbReference type="ARBA" id="ARBA00006845"/>
    </source>
</evidence>
<dbReference type="AlphaFoldDB" id="A0A090J2V4"/>
<keyword evidence="4" id="KW-1185">Reference proteome</keyword>
<proteinExistence type="inferred from homology"/>
<dbReference type="EMBL" id="CCRF01000066">
    <property type="protein sequence ID" value="CEE02200.1"/>
    <property type="molecule type" value="Genomic_DNA"/>
</dbReference>
<evidence type="ECO:0000313" key="4">
    <source>
        <dbReference type="Proteomes" id="UP000040576"/>
    </source>
</evidence>
<reference evidence="3 4" key="1">
    <citation type="submission" date="2014-07" db="EMBL/GenBank/DDBJ databases">
        <authorList>
            <person name="Wibberg Daniel"/>
        </authorList>
    </citation>
    <scope>NUCLEOTIDE SEQUENCE [LARGE SCALE GENOMIC DNA]</scope>
</reference>
<dbReference type="GeneID" id="92961659"/>
<accession>A0A090J2V4</accession>
<dbReference type="Pfam" id="PF01337">
    <property type="entry name" value="Barstar"/>
    <property type="match status" value="1"/>
</dbReference>
<gene>
    <name evidence="3" type="ORF">BT1A1_2380</name>
</gene>
<evidence type="ECO:0000259" key="2">
    <source>
        <dbReference type="Pfam" id="PF01337"/>
    </source>
</evidence>
<dbReference type="Proteomes" id="UP000040576">
    <property type="component" value="Unassembled WGS sequence"/>
</dbReference>
<dbReference type="RefSeq" id="WP_034771484.1">
    <property type="nucleotide sequence ID" value="NZ_CCRF01000066.1"/>
</dbReference>
<dbReference type="InterPro" id="IPR000468">
    <property type="entry name" value="Barstar"/>
</dbReference>
<dbReference type="InterPro" id="IPR035905">
    <property type="entry name" value="Barstar-like_sf"/>
</dbReference>
<dbReference type="SUPFAM" id="SSF52038">
    <property type="entry name" value="Barstar-related"/>
    <property type="match status" value="1"/>
</dbReference>
<name>A0A090J2V4_9BACI</name>
<protein>
    <recommendedName>
        <fullName evidence="2">Barstar (barnase inhibitor) domain-containing protein</fullName>
    </recommendedName>
</protein>